<proteinExistence type="predicted"/>
<evidence type="ECO:0000313" key="3">
    <source>
        <dbReference type="EMBL" id="RKP02438.1"/>
    </source>
</evidence>
<organism evidence="3 4">
    <name type="scientific">Caulochytrium protostelioides</name>
    <dbReference type="NCBI Taxonomy" id="1555241"/>
    <lineage>
        <taxon>Eukaryota</taxon>
        <taxon>Fungi</taxon>
        <taxon>Fungi incertae sedis</taxon>
        <taxon>Chytridiomycota</taxon>
        <taxon>Chytridiomycota incertae sedis</taxon>
        <taxon>Chytridiomycetes</taxon>
        <taxon>Caulochytriales</taxon>
        <taxon>Caulochytriaceae</taxon>
        <taxon>Caulochytrium</taxon>
    </lineage>
</organism>
<dbReference type="AlphaFoldDB" id="A0A4P9XAP5"/>
<sequence length="878" mass="97918">MLAPLDDDRYPGVAEPADGLQDLVETSWADAQQKLFARMENQSLHLTQLMREQNQAIRGLEEDKLQLGTALDATSRRLQQADAQTGATAAERDRLRDERAAYAREAAKLAEVLRTTESHLATVHAEAAKLRTQHEAQVAQTQKMHQLAMALDANSRVHVALHDRLEREIDFRDSENKSLAKALESKAKKADEIVAGQAALVQAAQDQQSETRQAQAVIRRMHHEIEQLRRESRVHANRWIDVQKSMSQRDAVLATLHQKQKTMAAVTTTQDAVVARLENDKAQLTKAVDAKTAEATRLRDQVAALTAQVEQVQREAKLGYHSMTVLNATVDAVGGLEQKIVTKDAALLTAKGVLGELRHAYETLRRSRHTQASNDAVHQRAQIKEAEDAGAAAAQRRVDADSVLRERQLAKKVNDLALMKTQLESRTEEAEHDAARSRGGWQQLDRMYQQLWQHANQLTYTLETREHAIADLEATVATLKTDSAATALREGLRTAQADAQDARAETDAMRRLWQTTQRDLQKLRGEHDALQARQATQATLLTVRDGTQSHLNAELTNVTATNGQLRGESDALRRKIQQLTQQLLAERQQRHATATTVIERDARIEEKKVHHTTAMQLMRAEVDQLHHQLATQRRSELQRENAHIVDESVAARLQERLGMARSEKQQLEAAYRALKAKSDNLARTNIASKLQIRQLENALSLRLCPQDVEGTRTAWMKLGTSPLQGFPALTTASPPATSSGTASTSSTPLGTAAEPDRHVAPLDEFRSTQLHQETLVTELAFHKSQLALLKKKMKTLTRDNAVLKEQMADVAAKGEDAVRRAEALSRDLATEQRRSHRARQLAAYLEKELLQLRPNTQLVQEAIEAAEPTIHLLAALQV</sequence>
<feature type="coiled-coil region" evidence="1">
    <location>
        <begin position="485"/>
        <end position="512"/>
    </location>
</feature>
<feature type="coiled-coil region" evidence="1">
    <location>
        <begin position="562"/>
        <end position="589"/>
    </location>
</feature>
<name>A0A4P9XAP5_9FUNG</name>
<feature type="coiled-coil region" evidence="1">
    <location>
        <begin position="779"/>
        <end position="813"/>
    </location>
</feature>
<reference evidence="4" key="1">
    <citation type="journal article" date="2018" name="Nat. Microbiol.">
        <title>Leveraging single-cell genomics to expand the fungal tree of life.</title>
        <authorList>
            <person name="Ahrendt S.R."/>
            <person name="Quandt C.A."/>
            <person name="Ciobanu D."/>
            <person name="Clum A."/>
            <person name="Salamov A."/>
            <person name="Andreopoulos B."/>
            <person name="Cheng J.F."/>
            <person name="Woyke T."/>
            <person name="Pelin A."/>
            <person name="Henrissat B."/>
            <person name="Reynolds N.K."/>
            <person name="Benny G.L."/>
            <person name="Smith M.E."/>
            <person name="James T.Y."/>
            <person name="Grigoriev I.V."/>
        </authorList>
    </citation>
    <scope>NUCLEOTIDE SEQUENCE [LARGE SCALE GENOMIC DNA]</scope>
    <source>
        <strain evidence="4">ATCC 52028</strain>
    </source>
</reference>
<keyword evidence="4" id="KW-1185">Reference proteome</keyword>
<feature type="coiled-coil region" evidence="1">
    <location>
        <begin position="274"/>
        <end position="315"/>
    </location>
</feature>
<dbReference type="STRING" id="1555241.A0A4P9XAP5"/>
<feature type="compositionally biased region" description="Low complexity" evidence="2">
    <location>
        <begin position="728"/>
        <end position="753"/>
    </location>
</feature>
<dbReference type="OrthoDB" id="2137001at2759"/>
<evidence type="ECO:0000256" key="2">
    <source>
        <dbReference type="SAM" id="MobiDB-lite"/>
    </source>
</evidence>
<protein>
    <submittedName>
        <fullName evidence="3">Uncharacterized protein</fullName>
    </submittedName>
</protein>
<dbReference type="EMBL" id="ML014143">
    <property type="protein sequence ID" value="RKP02438.1"/>
    <property type="molecule type" value="Genomic_DNA"/>
</dbReference>
<keyword evidence="1" id="KW-0175">Coiled coil</keyword>
<feature type="region of interest" description="Disordered" evidence="2">
    <location>
        <begin position="728"/>
        <end position="754"/>
    </location>
</feature>
<dbReference type="Proteomes" id="UP000274922">
    <property type="component" value="Unassembled WGS sequence"/>
</dbReference>
<feature type="coiled-coil region" evidence="1">
    <location>
        <begin position="650"/>
        <end position="684"/>
    </location>
</feature>
<accession>A0A4P9XAP5</accession>
<evidence type="ECO:0000256" key="1">
    <source>
        <dbReference type="SAM" id="Coils"/>
    </source>
</evidence>
<evidence type="ECO:0000313" key="4">
    <source>
        <dbReference type="Proteomes" id="UP000274922"/>
    </source>
</evidence>
<gene>
    <name evidence="3" type="ORF">CXG81DRAFT_24900</name>
</gene>